<dbReference type="RefSeq" id="WP_268059237.1">
    <property type="nucleotide sequence ID" value="NZ_JAPOHA010000018.1"/>
</dbReference>
<reference evidence="1 2" key="1">
    <citation type="submission" date="2022-11" db="EMBL/GenBank/DDBJ databases">
        <authorList>
            <person name="Caiyu Z."/>
        </authorList>
    </citation>
    <scope>NUCLEOTIDE SEQUENCE [LARGE SCALE GENOMIC DNA]</scope>
    <source>
        <strain evidence="1 2">YR-4</strain>
    </source>
</reference>
<evidence type="ECO:0000313" key="1">
    <source>
        <dbReference type="EMBL" id="MCY1715200.1"/>
    </source>
</evidence>
<keyword evidence="2" id="KW-1185">Reference proteome</keyword>
<protein>
    <submittedName>
        <fullName evidence="1">Uncharacterized protein</fullName>
    </submittedName>
</protein>
<sequence length="123" mass="14461">MNIIDFIPYGKENAISRKQLSERCGLRDRVMRKMIEKERREYPILNSQDGSGYFRPLPEEKPLVERWLRQERRRSQSIGNSTLGAEKWLTGGSTGNLIAVRSYLRAKHKVAEPERQVEGQMRW</sequence>
<gene>
    <name evidence="1" type="ORF">OUY18_13175</name>
</gene>
<evidence type="ECO:0000313" key="2">
    <source>
        <dbReference type="Proteomes" id="UP001082703"/>
    </source>
</evidence>
<accession>A0ABT4BWQ1</accession>
<comment type="caution">
    <text evidence="1">The sequence shown here is derived from an EMBL/GenBank/DDBJ whole genome shotgun (WGS) entry which is preliminary data.</text>
</comment>
<organism evidence="1 2">
    <name type="scientific">Caproiciproducens galactitolivorans</name>
    <dbReference type="NCBI Taxonomy" id="642589"/>
    <lineage>
        <taxon>Bacteria</taxon>
        <taxon>Bacillati</taxon>
        <taxon>Bacillota</taxon>
        <taxon>Clostridia</taxon>
        <taxon>Eubacteriales</taxon>
        <taxon>Acutalibacteraceae</taxon>
        <taxon>Caproiciproducens</taxon>
    </lineage>
</organism>
<name>A0ABT4BWQ1_9FIRM</name>
<dbReference type="EMBL" id="JAPOHA010000018">
    <property type="protein sequence ID" value="MCY1715200.1"/>
    <property type="molecule type" value="Genomic_DNA"/>
</dbReference>
<proteinExistence type="predicted"/>
<dbReference type="Proteomes" id="UP001082703">
    <property type="component" value="Unassembled WGS sequence"/>
</dbReference>